<organism evidence="1 2">
    <name type="scientific">Temnothorax longispinosus</name>
    <dbReference type="NCBI Taxonomy" id="300112"/>
    <lineage>
        <taxon>Eukaryota</taxon>
        <taxon>Metazoa</taxon>
        <taxon>Ecdysozoa</taxon>
        <taxon>Arthropoda</taxon>
        <taxon>Hexapoda</taxon>
        <taxon>Insecta</taxon>
        <taxon>Pterygota</taxon>
        <taxon>Neoptera</taxon>
        <taxon>Endopterygota</taxon>
        <taxon>Hymenoptera</taxon>
        <taxon>Apocrita</taxon>
        <taxon>Aculeata</taxon>
        <taxon>Formicoidea</taxon>
        <taxon>Formicidae</taxon>
        <taxon>Myrmicinae</taxon>
        <taxon>Temnothorax</taxon>
    </lineage>
</organism>
<dbReference type="EMBL" id="QBLH01002732">
    <property type="protein sequence ID" value="TGZ47461.1"/>
    <property type="molecule type" value="Genomic_DNA"/>
</dbReference>
<sequence>MESSFFSRKMFIGGLSWQTSPVVERNDGNSGTSCISCNTSAHRGKFGEGTNGSAATVNVVLNMYAPAGSRSHGRRTLLSASISFCRLADLEQRRLVPIR</sequence>
<reference evidence="1 2" key="1">
    <citation type="journal article" date="2019" name="Philos. Trans. R. Soc. Lond., B, Biol. Sci.">
        <title>Ant behaviour and brain gene expression of defending hosts depend on the ecological success of the intruding social parasite.</title>
        <authorList>
            <person name="Kaur R."/>
            <person name="Stoldt M."/>
            <person name="Jongepier E."/>
            <person name="Feldmeyer B."/>
            <person name="Menzel F."/>
            <person name="Bornberg-Bauer E."/>
            <person name="Foitzik S."/>
        </authorList>
    </citation>
    <scope>NUCLEOTIDE SEQUENCE [LARGE SCALE GENOMIC DNA]</scope>
    <source>
        <tissue evidence="1">Whole body</tissue>
    </source>
</reference>
<feature type="non-terminal residue" evidence="1">
    <location>
        <position position="99"/>
    </location>
</feature>
<evidence type="ECO:0000313" key="2">
    <source>
        <dbReference type="Proteomes" id="UP000310200"/>
    </source>
</evidence>
<dbReference type="AlphaFoldDB" id="A0A4S2KDP6"/>
<name>A0A4S2KDP6_9HYME</name>
<evidence type="ECO:0000313" key="1">
    <source>
        <dbReference type="EMBL" id="TGZ47461.1"/>
    </source>
</evidence>
<protein>
    <submittedName>
        <fullName evidence="1">Uncharacterized protein</fullName>
    </submittedName>
</protein>
<proteinExistence type="predicted"/>
<accession>A0A4S2KDP6</accession>
<keyword evidence="2" id="KW-1185">Reference proteome</keyword>
<gene>
    <name evidence="1" type="ORF">DBV15_00101</name>
</gene>
<comment type="caution">
    <text evidence="1">The sequence shown here is derived from an EMBL/GenBank/DDBJ whole genome shotgun (WGS) entry which is preliminary data.</text>
</comment>
<dbReference type="Proteomes" id="UP000310200">
    <property type="component" value="Unassembled WGS sequence"/>
</dbReference>